<organism evidence="1 2">
    <name type="scientific">Daphnia magna</name>
    <dbReference type="NCBI Taxonomy" id="35525"/>
    <lineage>
        <taxon>Eukaryota</taxon>
        <taxon>Metazoa</taxon>
        <taxon>Ecdysozoa</taxon>
        <taxon>Arthropoda</taxon>
        <taxon>Crustacea</taxon>
        <taxon>Branchiopoda</taxon>
        <taxon>Diplostraca</taxon>
        <taxon>Cladocera</taxon>
        <taxon>Anomopoda</taxon>
        <taxon>Daphniidae</taxon>
        <taxon>Daphnia</taxon>
    </lineage>
</organism>
<accession>A0A164ZCV0</accession>
<evidence type="ECO:0000313" key="2">
    <source>
        <dbReference type="Proteomes" id="UP000076858"/>
    </source>
</evidence>
<dbReference type="AlphaFoldDB" id="A0A164ZCV0"/>
<proteinExistence type="predicted"/>
<keyword evidence="2" id="KW-1185">Reference proteome</keyword>
<reference evidence="1 2" key="1">
    <citation type="submission" date="2016-03" db="EMBL/GenBank/DDBJ databases">
        <title>EvidentialGene: Evidence-directed Construction of Genes on Genomes.</title>
        <authorList>
            <person name="Gilbert D.G."/>
            <person name="Choi J.-H."/>
            <person name="Mockaitis K."/>
            <person name="Colbourne J."/>
            <person name="Pfrender M."/>
        </authorList>
    </citation>
    <scope>NUCLEOTIDE SEQUENCE [LARGE SCALE GENOMIC DNA]</scope>
    <source>
        <strain evidence="1 2">Xinb3</strain>
        <tissue evidence="1">Complete organism</tissue>
    </source>
</reference>
<comment type="caution">
    <text evidence="1">The sequence shown here is derived from an EMBL/GenBank/DDBJ whole genome shotgun (WGS) entry which is preliminary data.</text>
</comment>
<sequence>MGVIIIVAEDMDMVVTDTATAATTDTITVERANHFILSINFDKKTNCWNHTHEFASHGHMPTSNLSNYFTGYSSSKRNFFC</sequence>
<dbReference type="EMBL" id="LRGB01000742">
    <property type="protein sequence ID" value="KZS16215.1"/>
    <property type="molecule type" value="Genomic_DNA"/>
</dbReference>
<protein>
    <submittedName>
        <fullName evidence="1">Uncharacterized protein</fullName>
    </submittedName>
</protein>
<name>A0A164ZCV0_9CRUS</name>
<gene>
    <name evidence="1" type="ORF">APZ42_018081</name>
</gene>
<dbReference type="Proteomes" id="UP000076858">
    <property type="component" value="Unassembled WGS sequence"/>
</dbReference>
<evidence type="ECO:0000313" key="1">
    <source>
        <dbReference type="EMBL" id="KZS16215.1"/>
    </source>
</evidence>